<dbReference type="OrthoDB" id="277398at2759"/>
<dbReference type="PANTHER" id="PTHR12599:SF0">
    <property type="entry name" value="PTERIN-4-ALPHA-CARBINOLAMINE DEHYDRATASE"/>
    <property type="match status" value="1"/>
</dbReference>
<dbReference type="Proteomes" id="UP000504634">
    <property type="component" value="Unplaced"/>
</dbReference>
<protein>
    <recommendedName>
        <fullName evidence="3">4a-hydroxytetrahydrobiopterin dehydratase</fullName>
        <ecNumber evidence="3">4.2.1.96</ecNumber>
    </recommendedName>
    <alternativeName>
        <fullName evidence="5">4-alpha-hydroxy-tetrahydropterin dehydratase</fullName>
    </alternativeName>
</protein>
<dbReference type="GeneID" id="115620208"/>
<sequence>MSLAKRYTQCIFNFRKVASSLLANKGKWQLLGADAKERANRWIVSGEQCSNISVLYTTATRVEASTDSGQRRFVNTQQKSITSANTTTAKKRKMVAKLSEQERTEKLQPLLDAGWSLVNGRDAIIKEFIFSDFNQAFSFMTGVALLAEKINHHPEWFNCYNKVQVTLSTHDVGGLSSQDIRMATYFDTHAKLFN</sequence>
<evidence type="ECO:0000313" key="7">
    <source>
        <dbReference type="RefSeq" id="XP_030369204.1"/>
    </source>
</evidence>
<name>A0A6J2SZ54_DROLE</name>
<dbReference type="GO" id="GO:0008124">
    <property type="term" value="F:4-alpha-hydroxytetrahydrobiopterin dehydratase activity"/>
    <property type="evidence" value="ECO:0007669"/>
    <property type="project" value="UniProtKB-EC"/>
</dbReference>
<comment type="catalytic activity">
    <reaction evidence="1">
        <text>(4aS,6R)-4a-hydroxy-L-erythro-5,6,7,8-tetrahydrobiopterin = (6R)-L-erythro-6,7-dihydrobiopterin + H2O</text>
        <dbReference type="Rhea" id="RHEA:11920"/>
        <dbReference type="ChEBI" id="CHEBI:15377"/>
        <dbReference type="ChEBI" id="CHEBI:15642"/>
        <dbReference type="ChEBI" id="CHEBI:43120"/>
        <dbReference type="EC" id="4.2.1.96"/>
    </reaction>
</comment>
<dbReference type="NCBIfam" id="NF002018">
    <property type="entry name" value="PRK00823.1-3"/>
    <property type="match status" value="1"/>
</dbReference>
<evidence type="ECO:0000256" key="2">
    <source>
        <dbReference type="ARBA" id="ARBA00006472"/>
    </source>
</evidence>
<evidence type="ECO:0000256" key="3">
    <source>
        <dbReference type="ARBA" id="ARBA00013252"/>
    </source>
</evidence>
<dbReference type="SUPFAM" id="SSF55248">
    <property type="entry name" value="PCD-like"/>
    <property type="match status" value="1"/>
</dbReference>
<dbReference type="RefSeq" id="XP_030369204.1">
    <property type="nucleotide sequence ID" value="XM_030513344.1"/>
</dbReference>
<evidence type="ECO:0000256" key="1">
    <source>
        <dbReference type="ARBA" id="ARBA00001554"/>
    </source>
</evidence>
<keyword evidence="6" id="KW-1185">Reference proteome</keyword>
<dbReference type="InterPro" id="IPR036428">
    <property type="entry name" value="PCD_sf"/>
</dbReference>
<evidence type="ECO:0000256" key="4">
    <source>
        <dbReference type="ARBA" id="ARBA00023239"/>
    </source>
</evidence>
<dbReference type="GO" id="GO:0006729">
    <property type="term" value="P:tetrahydrobiopterin biosynthetic process"/>
    <property type="evidence" value="ECO:0007669"/>
    <property type="project" value="InterPro"/>
</dbReference>
<gene>
    <name evidence="7" type="primary">LOC115620208</name>
</gene>
<comment type="similarity">
    <text evidence="2">Belongs to the pterin-4-alpha-carbinolamine dehydratase family.</text>
</comment>
<reference evidence="7" key="1">
    <citation type="submission" date="2025-08" db="UniProtKB">
        <authorList>
            <consortium name="RefSeq"/>
        </authorList>
    </citation>
    <scope>IDENTIFICATION</scope>
    <source>
        <strain evidence="7">11010-0011.00</strain>
        <tissue evidence="7">Whole body</tissue>
    </source>
</reference>
<dbReference type="PANTHER" id="PTHR12599">
    <property type="entry name" value="PTERIN-4-ALPHA-CARBINOLAMINE DEHYDRATASE"/>
    <property type="match status" value="1"/>
</dbReference>
<dbReference type="Gene3D" id="3.30.1360.20">
    <property type="entry name" value="Transcriptional coactivator/pterin dehydratase"/>
    <property type="match status" value="1"/>
</dbReference>
<keyword evidence="4" id="KW-0456">Lyase</keyword>
<evidence type="ECO:0000256" key="5">
    <source>
        <dbReference type="ARBA" id="ARBA00030497"/>
    </source>
</evidence>
<dbReference type="AlphaFoldDB" id="A0A6J2SZ54"/>
<dbReference type="InterPro" id="IPR001533">
    <property type="entry name" value="Pterin_deHydtase"/>
</dbReference>
<dbReference type="EC" id="4.2.1.96" evidence="3"/>
<evidence type="ECO:0000313" key="6">
    <source>
        <dbReference type="Proteomes" id="UP000504634"/>
    </source>
</evidence>
<organism evidence="6 7">
    <name type="scientific">Drosophila lebanonensis</name>
    <name type="common">Fruit fly</name>
    <name type="synonym">Scaptodrosophila lebanonensis</name>
    <dbReference type="NCBI Taxonomy" id="7225"/>
    <lineage>
        <taxon>Eukaryota</taxon>
        <taxon>Metazoa</taxon>
        <taxon>Ecdysozoa</taxon>
        <taxon>Arthropoda</taxon>
        <taxon>Hexapoda</taxon>
        <taxon>Insecta</taxon>
        <taxon>Pterygota</taxon>
        <taxon>Neoptera</taxon>
        <taxon>Endopterygota</taxon>
        <taxon>Diptera</taxon>
        <taxon>Brachycera</taxon>
        <taxon>Muscomorpha</taxon>
        <taxon>Ephydroidea</taxon>
        <taxon>Drosophilidae</taxon>
        <taxon>Scaptodrosophila</taxon>
    </lineage>
</organism>
<proteinExistence type="inferred from homology"/>
<accession>A0A6J2SZ54</accession>
<dbReference type="CDD" id="cd00914">
    <property type="entry name" value="PCD_DCoH_subfamily_b"/>
    <property type="match status" value="1"/>
</dbReference>
<dbReference type="HAMAP" id="MF_00434">
    <property type="entry name" value="Pterin_4_alpha"/>
    <property type="match status" value="1"/>
</dbReference>
<dbReference type="Pfam" id="PF01329">
    <property type="entry name" value="Pterin_4a"/>
    <property type="match status" value="1"/>
</dbReference>
<dbReference type="CTD" id="43499"/>